<dbReference type="SUPFAM" id="SSF56935">
    <property type="entry name" value="Porins"/>
    <property type="match status" value="1"/>
</dbReference>
<evidence type="ECO:0000256" key="1">
    <source>
        <dbReference type="ARBA" id="ARBA00004571"/>
    </source>
</evidence>
<dbReference type="Proteomes" id="UP000223749">
    <property type="component" value="Chromosome"/>
</dbReference>
<dbReference type="KEGG" id="pgs:CPT03_13450"/>
<feature type="domain" description="TonB-dependent receptor plug" evidence="10">
    <location>
        <begin position="155"/>
        <end position="261"/>
    </location>
</feature>
<dbReference type="InterPro" id="IPR039426">
    <property type="entry name" value="TonB-dep_rcpt-like"/>
</dbReference>
<dbReference type="InterPro" id="IPR023997">
    <property type="entry name" value="TonB-dep_OMP_SusC/RagA_CS"/>
</dbReference>
<proteinExistence type="inferred from homology"/>
<evidence type="ECO:0000259" key="10">
    <source>
        <dbReference type="Pfam" id="PF07715"/>
    </source>
</evidence>
<keyword evidence="7 8" id="KW-0998">Cell outer membrane</keyword>
<dbReference type="NCBIfam" id="TIGR04056">
    <property type="entry name" value="OMP_RagA_SusC"/>
    <property type="match status" value="1"/>
</dbReference>
<dbReference type="FunFam" id="2.170.130.10:FF:000003">
    <property type="entry name" value="SusC/RagA family TonB-linked outer membrane protein"/>
    <property type="match status" value="1"/>
</dbReference>
<protein>
    <submittedName>
        <fullName evidence="11">SusC/RagA family TonB-linked outer membrane protein</fullName>
    </submittedName>
</protein>
<keyword evidence="6 8" id="KW-0472">Membrane</keyword>
<evidence type="ECO:0000256" key="3">
    <source>
        <dbReference type="ARBA" id="ARBA00022452"/>
    </source>
</evidence>
<reference evidence="11 12" key="1">
    <citation type="submission" date="2017-10" db="EMBL/GenBank/DDBJ databases">
        <title>Whole genome of Pedobacter ginsengisoli T01R-27 isolated from tomato rhizosphere.</title>
        <authorList>
            <person name="Weon H.-Y."/>
            <person name="Lee S.A."/>
            <person name="Sang M.K."/>
            <person name="Song J."/>
        </authorList>
    </citation>
    <scope>NUCLEOTIDE SEQUENCE [LARGE SCALE GENOMIC DNA]</scope>
    <source>
        <strain evidence="11 12">T01R-27</strain>
    </source>
</reference>
<dbReference type="GO" id="GO:0044718">
    <property type="term" value="P:siderophore transmembrane transport"/>
    <property type="evidence" value="ECO:0007669"/>
    <property type="project" value="TreeGrafter"/>
</dbReference>
<dbReference type="OrthoDB" id="9768177at2"/>
<dbReference type="SUPFAM" id="SSF49464">
    <property type="entry name" value="Carboxypeptidase regulatory domain-like"/>
    <property type="match status" value="1"/>
</dbReference>
<dbReference type="Pfam" id="PF07715">
    <property type="entry name" value="Plug"/>
    <property type="match status" value="1"/>
</dbReference>
<dbReference type="InterPro" id="IPR012910">
    <property type="entry name" value="Plug_dom"/>
</dbReference>
<feature type="signal peptide" evidence="9">
    <location>
        <begin position="1"/>
        <end position="21"/>
    </location>
</feature>
<accession>A0A2D1U727</accession>
<dbReference type="InterPro" id="IPR036942">
    <property type="entry name" value="Beta-barrel_TonB_sf"/>
</dbReference>
<dbReference type="InterPro" id="IPR008969">
    <property type="entry name" value="CarboxyPept-like_regulatory"/>
</dbReference>
<sequence length="1054" mass="117241">MKLKSKAKLPLWLQFPKPLLALPLTALSILAVCRQANAKYTIKASMNTELEIRRPALDNPINIINIKGKVTDEKGLPLPGVSVRIKGTTGGTQTDTNGNYTISVPNDQATLVFSYVGYNIHEQQVGNSTSINVVLTSKNSDLSEVVVVGYGTQKKGDVVGAVSTVKGEAVLQNASPSVSNSLAGRVPGLIVSNRSGEPGADGANLLIRGLNSFGGGTSPLVVVDGIPDRDLNRLNPDDIENVTILKDASAAIYGVRSANGVILITTKRGKTGKAAIHYDGSYSIQQLTKFTHRVNAWEYMTYFNELNLNQGNTAPYAQSEIDKYKAGNDPNYTSTDWMDAVFRKNAPLNNHSLSVQGGGEQVKYYFSAQTLDQQSNLRNSDQRFKQFNIRSNIDANISPNLKVNLDIAARKENKNNPVVSLGQTLHEAVSMYPFLPVYWPNGSANAGVSNGRNPAIMTSSLPGYDRTNYYTVNPTLGFDLKLPYLVKGLSLNGYAAFDYKYVERKTFRQPWDAYTYDATSNTYSNQRSSTSILSLAQDAQLTNQNTYFLKLAYDQKFGDHSINAFAGVEQTTSNWNDTYAYRRDLLSNQLDQLFTGSTVDQNATGSASQDGRESYLGRASYAFKNKYLAEASFRHNGSFNFPTDKRWGLFPAISLGWKISEEAFFKDNIKGVDQLKFRASWGLMGNDAVAQYLYVTRYQLVNNPIYYTYFGENYTEVKNLYLSATPNPNITWEKQDTRNIGFDAAFLSNRLNVTFDAFRFLRRDILAQRNASVPQYTGLSLPPENIGKSLNRGIDFSINYNETKNNFRYNFGANFTYTKSKIIFRDESPNIPEWQKSTGYAIDSWLVYQTKGIYHTQTEVDNSPHMSGAKPGDLWLIDKSGDGNITSDDMVRVPESATPKIMYGLVMGAEYKGVALNMVWSGQAMAKQMILPQSQGSLVAPPQYLYDGRWTPENPNAEYPRAFNSTDPRNSISADFWLRNAAFLRLKTVEISYSLPTHTFEKYGIGAVKVFAGATNMFTFGSMKKYGVDPETNNITGINYPQTRIFRFGLNVNL</sequence>
<dbReference type="GO" id="GO:0009279">
    <property type="term" value="C:cell outer membrane"/>
    <property type="evidence" value="ECO:0007669"/>
    <property type="project" value="UniProtKB-SubCell"/>
</dbReference>
<dbReference type="GO" id="GO:0015344">
    <property type="term" value="F:siderophore uptake transmembrane transporter activity"/>
    <property type="evidence" value="ECO:0007669"/>
    <property type="project" value="TreeGrafter"/>
</dbReference>
<dbReference type="EMBL" id="CP024091">
    <property type="protein sequence ID" value="ATP57403.1"/>
    <property type="molecule type" value="Genomic_DNA"/>
</dbReference>
<dbReference type="NCBIfam" id="TIGR04057">
    <property type="entry name" value="SusC_RagA_signa"/>
    <property type="match status" value="1"/>
</dbReference>
<comment type="similarity">
    <text evidence="8">Belongs to the TonB-dependent receptor family.</text>
</comment>
<evidence type="ECO:0000256" key="6">
    <source>
        <dbReference type="ARBA" id="ARBA00023136"/>
    </source>
</evidence>
<dbReference type="Gene3D" id="2.170.130.10">
    <property type="entry name" value="TonB-dependent receptor, plug domain"/>
    <property type="match status" value="1"/>
</dbReference>
<keyword evidence="3 8" id="KW-1134">Transmembrane beta strand</keyword>
<dbReference type="RefSeq" id="WP_099439327.1">
    <property type="nucleotide sequence ID" value="NZ_CP024091.1"/>
</dbReference>
<keyword evidence="2 8" id="KW-0813">Transport</keyword>
<dbReference type="InterPro" id="IPR037066">
    <property type="entry name" value="Plug_dom_sf"/>
</dbReference>
<feature type="chain" id="PRO_5013608471" evidence="9">
    <location>
        <begin position="22"/>
        <end position="1054"/>
    </location>
</feature>
<dbReference type="InterPro" id="IPR023996">
    <property type="entry name" value="TonB-dep_OMP_SusC/RagA"/>
</dbReference>
<dbReference type="PANTHER" id="PTHR30069:SF29">
    <property type="entry name" value="HEMOGLOBIN AND HEMOGLOBIN-HAPTOGLOBIN-BINDING PROTEIN 1-RELATED"/>
    <property type="match status" value="1"/>
</dbReference>
<dbReference type="PANTHER" id="PTHR30069">
    <property type="entry name" value="TONB-DEPENDENT OUTER MEMBRANE RECEPTOR"/>
    <property type="match status" value="1"/>
</dbReference>
<evidence type="ECO:0000256" key="9">
    <source>
        <dbReference type="SAM" id="SignalP"/>
    </source>
</evidence>
<dbReference type="PROSITE" id="PS52016">
    <property type="entry name" value="TONB_DEPENDENT_REC_3"/>
    <property type="match status" value="1"/>
</dbReference>
<dbReference type="PROSITE" id="PS00018">
    <property type="entry name" value="EF_HAND_1"/>
    <property type="match status" value="1"/>
</dbReference>
<evidence type="ECO:0000256" key="8">
    <source>
        <dbReference type="PROSITE-ProRule" id="PRU01360"/>
    </source>
</evidence>
<dbReference type="FunFam" id="2.60.40.1120:FF:000003">
    <property type="entry name" value="Outer membrane protein Omp121"/>
    <property type="match status" value="1"/>
</dbReference>
<evidence type="ECO:0000256" key="7">
    <source>
        <dbReference type="ARBA" id="ARBA00023237"/>
    </source>
</evidence>
<evidence type="ECO:0000256" key="2">
    <source>
        <dbReference type="ARBA" id="ARBA00022448"/>
    </source>
</evidence>
<dbReference type="AlphaFoldDB" id="A0A2D1U727"/>
<comment type="subcellular location">
    <subcellularLocation>
        <location evidence="1 8">Cell outer membrane</location>
        <topology evidence="1 8">Multi-pass membrane protein</topology>
    </subcellularLocation>
</comment>
<keyword evidence="12" id="KW-1185">Reference proteome</keyword>
<keyword evidence="5 9" id="KW-0732">Signal</keyword>
<organism evidence="11 12">
    <name type="scientific">Pedobacter ginsengisoli</name>
    <dbReference type="NCBI Taxonomy" id="363852"/>
    <lineage>
        <taxon>Bacteria</taxon>
        <taxon>Pseudomonadati</taxon>
        <taxon>Bacteroidota</taxon>
        <taxon>Sphingobacteriia</taxon>
        <taxon>Sphingobacteriales</taxon>
        <taxon>Sphingobacteriaceae</taxon>
        <taxon>Pedobacter</taxon>
    </lineage>
</organism>
<evidence type="ECO:0000313" key="12">
    <source>
        <dbReference type="Proteomes" id="UP000223749"/>
    </source>
</evidence>
<evidence type="ECO:0000256" key="4">
    <source>
        <dbReference type="ARBA" id="ARBA00022692"/>
    </source>
</evidence>
<keyword evidence="4 8" id="KW-0812">Transmembrane</keyword>
<dbReference type="Pfam" id="PF13715">
    <property type="entry name" value="CarbopepD_reg_2"/>
    <property type="match status" value="1"/>
</dbReference>
<dbReference type="InterPro" id="IPR018247">
    <property type="entry name" value="EF_Hand_1_Ca_BS"/>
</dbReference>
<evidence type="ECO:0000256" key="5">
    <source>
        <dbReference type="ARBA" id="ARBA00022729"/>
    </source>
</evidence>
<evidence type="ECO:0000313" key="11">
    <source>
        <dbReference type="EMBL" id="ATP57403.1"/>
    </source>
</evidence>
<dbReference type="Gene3D" id="2.60.40.1120">
    <property type="entry name" value="Carboxypeptidase-like, regulatory domain"/>
    <property type="match status" value="1"/>
</dbReference>
<dbReference type="Gene3D" id="2.40.170.20">
    <property type="entry name" value="TonB-dependent receptor, beta-barrel domain"/>
    <property type="match status" value="1"/>
</dbReference>
<gene>
    <name evidence="11" type="ORF">CPT03_13450</name>
</gene>
<name>A0A2D1U727_9SPHI</name>